<gene>
    <name evidence="2" type="ORF">JOC94_002767</name>
</gene>
<dbReference type="RefSeq" id="WP_077111465.1">
    <property type="nucleotide sequence ID" value="NZ_JAFBFH010000018.1"/>
</dbReference>
<dbReference type="Gene3D" id="3.30.1490.130">
    <property type="entry name" value="D-aminoacylase. Domain 3"/>
    <property type="match status" value="1"/>
</dbReference>
<dbReference type="Proteomes" id="UP000823485">
    <property type="component" value="Unassembled WGS sequence"/>
</dbReference>
<protein>
    <submittedName>
        <fullName evidence="2">N-acyl-D-amino-acid deacylase</fullName>
        <ecNumber evidence="2">3.5.1.81</ecNumber>
    </submittedName>
</protein>
<evidence type="ECO:0000313" key="2">
    <source>
        <dbReference type="EMBL" id="MBM7715778.1"/>
    </source>
</evidence>
<accession>A0ABS2R806</accession>
<dbReference type="SUPFAM" id="SSF51338">
    <property type="entry name" value="Composite domain of metallo-dependent hydrolases"/>
    <property type="match status" value="1"/>
</dbReference>
<dbReference type="InterPro" id="IPR032466">
    <property type="entry name" value="Metal_Hydrolase"/>
</dbReference>
<dbReference type="GO" id="GO:0047420">
    <property type="term" value="F:N-acyl-D-amino-acid deacylase activity"/>
    <property type="evidence" value="ECO:0007669"/>
    <property type="project" value="UniProtKB-EC"/>
</dbReference>
<dbReference type="Gene3D" id="3.20.20.140">
    <property type="entry name" value="Metal-dependent hydrolases"/>
    <property type="match status" value="1"/>
</dbReference>
<dbReference type="EC" id="3.5.1.81" evidence="2"/>
<evidence type="ECO:0000259" key="1">
    <source>
        <dbReference type="Pfam" id="PF07969"/>
    </source>
</evidence>
<dbReference type="EMBL" id="JAFBFH010000018">
    <property type="protein sequence ID" value="MBM7715778.1"/>
    <property type="molecule type" value="Genomic_DNA"/>
</dbReference>
<keyword evidence="2" id="KW-0378">Hydrolase</keyword>
<dbReference type="InterPro" id="IPR013108">
    <property type="entry name" value="Amidohydro_3"/>
</dbReference>
<dbReference type="PANTHER" id="PTHR11647">
    <property type="entry name" value="HYDRANTOINASE/DIHYDROPYRIMIDINASE FAMILY MEMBER"/>
    <property type="match status" value="1"/>
</dbReference>
<sequence>MLDVLIKNGEIIDGTGKKRYKADIGIVQDKIVELGFNITQKAGITINASGRIVAPGFIDIHGNSEWTLPENNKGESKIRQGVTTEVQGHCGFSAAPVLEKNRDNLLSYLSNTAILDEKARQEWNWPSQHEFINQKIGANGIPFNIAPLVGHGTIKVGVMGFDKHPPAPSQMKQMLDLLKYELEQGLFGMSSGLQYEPGFYTSEKELLELCSLIAAYDGIYTTHMRNEGRDVFKSIAESIEIARKTGVSLLITHLKLAHRPDWGRAQEALAMIDEARAAGVNVDFDLYPYSAYGSGLMDVIPPWAKEKGAIHMAQLLRDQAIREKVIEDMKREHAEWDNPMAGNSWEHVKVALLKTEKNRKYEGKNINEIASDMEVSPYEAVIRLLIEEQGGIKSIYFAMSKDDIRDFMKHPRAMLSSDGRAVAPYGILGRGAVHPRYYGTFPRILGRYVREKKIISLEEAIKRITFLPATKMKMNKRGIIQEGYYADITIFAEDEIIDVSTFDDPHRYSKGIDHVLVNGEIVIRGGKHTGQLPGKILSR</sequence>
<name>A0ABS2R806_9BACI</name>
<proteinExistence type="predicted"/>
<comment type="caution">
    <text evidence="2">The sequence shown here is derived from an EMBL/GenBank/DDBJ whole genome shotgun (WGS) entry which is preliminary data.</text>
</comment>
<keyword evidence="3" id="KW-1185">Reference proteome</keyword>
<evidence type="ECO:0000313" key="3">
    <source>
        <dbReference type="Proteomes" id="UP000823485"/>
    </source>
</evidence>
<dbReference type="CDD" id="cd01297">
    <property type="entry name" value="D-aminoacylase"/>
    <property type="match status" value="1"/>
</dbReference>
<dbReference type="InterPro" id="IPR011059">
    <property type="entry name" value="Metal-dep_hydrolase_composite"/>
</dbReference>
<dbReference type="Gene3D" id="2.30.40.10">
    <property type="entry name" value="Urease, subunit C, domain 1"/>
    <property type="match status" value="1"/>
</dbReference>
<dbReference type="InterPro" id="IPR050378">
    <property type="entry name" value="Metallo-dep_Hydrolases_sf"/>
</dbReference>
<dbReference type="InterPro" id="IPR023100">
    <property type="entry name" value="D-aminoacylase_insert_dom_sf"/>
</dbReference>
<dbReference type="PANTHER" id="PTHR11647:SF1">
    <property type="entry name" value="COLLAPSIN RESPONSE MEDIATOR PROTEIN"/>
    <property type="match status" value="1"/>
</dbReference>
<reference evidence="2 3" key="1">
    <citation type="submission" date="2021-01" db="EMBL/GenBank/DDBJ databases">
        <title>Genomic Encyclopedia of Type Strains, Phase IV (KMG-IV): sequencing the most valuable type-strain genomes for metagenomic binning, comparative biology and taxonomic classification.</title>
        <authorList>
            <person name="Goeker M."/>
        </authorList>
    </citation>
    <scope>NUCLEOTIDE SEQUENCE [LARGE SCALE GENOMIC DNA]</scope>
    <source>
        <strain evidence="2 3">DSM 105453</strain>
    </source>
</reference>
<dbReference type="SUPFAM" id="SSF51556">
    <property type="entry name" value="Metallo-dependent hydrolases"/>
    <property type="match status" value="1"/>
</dbReference>
<organism evidence="2 3">
    <name type="scientific">Siminovitchia thermophila</name>
    <dbReference type="NCBI Taxonomy" id="1245522"/>
    <lineage>
        <taxon>Bacteria</taxon>
        <taxon>Bacillati</taxon>
        <taxon>Bacillota</taxon>
        <taxon>Bacilli</taxon>
        <taxon>Bacillales</taxon>
        <taxon>Bacillaceae</taxon>
        <taxon>Siminovitchia</taxon>
    </lineage>
</organism>
<feature type="domain" description="Amidohydrolase 3" evidence="1">
    <location>
        <begin position="45"/>
        <end position="523"/>
    </location>
</feature>
<dbReference type="Pfam" id="PF07969">
    <property type="entry name" value="Amidohydro_3"/>
    <property type="match status" value="1"/>
</dbReference>